<dbReference type="Proteomes" id="UP000533476">
    <property type="component" value="Unassembled WGS sequence"/>
</dbReference>
<evidence type="ECO:0000313" key="1">
    <source>
        <dbReference type="EMBL" id="NMP22075.1"/>
    </source>
</evidence>
<proteinExistence type="predicted"/>
<sequence length="109" mass="12202">MNLGILEDNMMVAAPLLDLARQRGFAVEVWRTADEALSRLDAVQPTHVLLAMRLVTRPLAERVVQNGVKTAAYGPHVEGAMFQTMRQWGISAVWPNSRIQDKYPAWLSS</sequence>
<name>A0A7Y0L2M5_9FIRM</name>
<evidence type="ECO:0000313" key="2">
    <source>
        <dbReference type="Proteomes" id="UP000533476"/>
    </source>
</evidence>
<evidence type="ECO:0008006" key="3">
    <source>
        <dbReference type="Google" id="ProtNLM"/>
    </source>
</evidence>
<reference evidence="1 2" key="1">
    <citation type="submission" date="2020-04" db="EMBL/GenBank/DDBJ databases">
        <authorList>
            <person name="Zhang R."/>
            <person name="Schippers A."/>
        </authorList>
    </citation>
    <scope>NUCLEOTIDE SEQUENCE [LARGE SCALE GENOMIC DNA]</scope>
    <source>
        <strain evidence="1 2">DSM 109850</strain>
    </source>
</reference>
<dbReference type="EMBL" id="JABBVZ010000016">
    <property type="protein sequence ID" value="NMP22075.1"/>
    <property type="molecule type" value="Genomic_DNA"/>
</dbReference>
<organism evidence="1 2">
    <name type="scientific">Sulfobacillus harzensis</name>
    <dbReference type="NCBI Taxonomy" id="2729629"/>
    <lineage>
        <taxon>Bacteria</taxon>
        <taxon>Bacillati</taxon>
        <taxon>Bacillota</taxon>
        <taxon>Clostridia</taxon>
        <taxon>Eubacteriales</taxon>
        <taxon>Clostridiales Family XVII. Incertae Sedis</taxon>
        <taxon>Sulfobacillus</taxon>
    </lineage>
</organism>
<keyword evidence="2" id="KW-1185">Reference proteome</keyword>
<accession>A0A7Y0L2M5</accession>
<dbReference type="AlphaFoldDB" id="A0A7Y0L2M5"/>
<dbReference type="RefSeq" id="WP_169098058.1">
    <property type="nucleotide sequence ID" value="NZ_JABBVZ010000016.1"/>
</dbReference>
<comment type="caution">
    <text evidence="1">The sequence shown here is derived from an EMBL/GenBank/DDBJ whole genome shotgun (WGS) entry which is preliminary data.</text>
</comment>
<protein>
    <recommendedName>
        <fullName evidence="3">Response regulatory domain-containing protein</fullName>
    </recommendedName>
</protein>
<gene>
    <name evidence="1" type="ORF">HIJ39_06895</name>
</gene>
<dbReference type="Gene3D" id="3.40.50.2300">
    <property type="match status" value="1"/>
</dbReference>